<evidence type="ECO:0000313" key="11">
    <source>
        <dbReference type="Proteomes" id="UP001205998"/>
    </source>
</evidence>
<keyword evidence="4" id="KW-0282">Flagellum</keyword>
<keyword evidence="7" id="KW-0206">Cytoskeleton</keyword>
<proteinExistence type="inferred from homology"/>
<evidence type="ECO:0000256" key="5">
    <source>
        <dbReference type="ARBA" id="ARBA00023054"/>
    </source>
</evidence>
<evidence type="ECO:0000313" key="10">
    <source>
        <dbReference type="EMBL" id="KAI5615839.1"/>
    </source>
</evidence>
<evidence type="ECO:0000256" key="1">
    <source>
        <dbReference type="ARBA" id="ARBA00004611"/>
    </source>
</evidence>
<comment type="subunit">
    <text evidence="9">Microtubule inner protein component of sperm flagellar doublet microtubules.</text>
</comment>
<dbReference type="Proteomes" id="UP001205998">
    <property type="component" value="Unassembled WGS sequence"/>
</dbReference>
<organism evidence="10 11">
    <name type="scientific">Silurus asotus</name>
    <name type="common">Amur catfish</name>
    <name type="synonym">Parasilurus asotus</name>
    <dbReference type="NCBI Taxonomy" id="30991"/>
    <lineage>
        <taxon>Eukaryota</taxon>
        <taxon>Metazoa</taxon>
        <taxon>Chordata</taxon>
        <taxon>Craniata</taxon>
        <taxon>Vertebrata</taxon>
        <taxon>Euteleostomi</taxon>
        <taxon>Actinopterygii</taxon>
        <taxon>Neopterygii</taxon>
        <taxon>Teleostei</taxon>
        <taxon>Ostariophysi</taxon>
        <taxon>Siluriformes</taxon>
        <taxon>Siluridae</taxon>
        <taxon>Silurus</taxon>
    </lineage>
</organism>
<dbReference type="PANTHER" id="PTHR14517:SF10">
    <property type="entry name" value="RIB43A-LIKE WITH COILED-COILS PROTEIN 2"/>
    <property type="match status" value="1"/>
</dbReference>
<comment type="similarity">
    <text evidence="2">Belongs to the RIB43A family.</text>
</comment>
<evidence type="ECO:0000256" key="3">
    <source>
        <dbReference type="ARBA" id="ARBA00022490"/>
    </source>
</evidence>
<evidence type="ECO:0000256" key="4">
    <source>
        <dbReference type="ARBA" id="ARBA00022846"/>
    </source>
</evidence>
<evidence type="ECO:0000256" key="6">
    <source>
        <dbReference type="ARBA" id="ARBA00023069"/>
    </source>
</evidence>
<name>A0AAD5FHJ2_SILAS</name>
<accession>A0AAD5FHJ2</accession>
<comment type="subcellular location">
    <subcellularLocation>
        <location evidence="1">Cytoplasm</location>
        <location evidence="1">Cytoskeleton</location>
        <location evidence="1">Flagellum axoneme</location>
    </subcellularLocation>
</comment>
<feature type="non-terminal residue" evidence="10">
    <location>
        <position position="69"/>
    </location>
</feature>
<protein>
    <submittedName>
        <fullName evidence="10">RIB43A-like with coiled-coils protein 2</fullName>
    </submittedName>
</protein>
<sequence>MTNMKRVELVSDRVAAARLETRRNRELQRQERIFNSKVRTIGIDKEALDHQVQEKRFRQESESRALREY</sequence>
<keyword evidence="11" id="KW-1185">Reference proteome</keyword>
<dbReference type="InterPro" id="IPR008805">
    <property type="entry name" value="RIB43A"/>
</dbReference>
<keyword evidence="3" id="KW-0963">Cytoplasm</keyword>
<gene>
    <name evidence="10" type="ORF">C0J50_10737</name>
</gene>
<keyword evidence="5" id="KW-0175">Coiled coil</keyword>
<evidence type="ECO:0000256" key="2">
    <source>
        <dbReference type="ARBA" id="ARBA00006875"/>
    </source>
</evidence>
<keyword evidence="6" id="KW-0969">Cilium</keyword>
<dbReference type="EMBL" id="MU554032">
    <property type="protein sequence ID" value="KAI5615839.1"/>
    <property type="molecule type" value="Genomic_DNA"/>
</dbReference>
<evidence type="ECO:0000256" key="9">
    <source>
        <dbReference type="ARBA" id="ARBA00046435"/>
    </source>
</evidence>
<evidence type="ECO:0000256" key="7">
    <source>
        <dbReference type="ARBA" id="ARBA00023212"/>
    </source>
</evidence>
<dbReference type="Pfam" id="PF05914">
    <property type="entry name" value="RIB43A"/>
    <property type="match status" value="1"/>
</dbReference>
<reference evidence="10" key="1">
    <citation type="submission" date="2018-07" db="EMBL/GenBank/DDBJ databases">
        <title>Comparative genomics of catfishes provides insights into carnivory and benthic adaptation.</title>
        <authorList>
            <person name="Zhang Y."/>
            <person name="Wang D."/>
            <person name="Peng Z."/>
            <person name="Zheng S."/>
            <person name="Shao F."/>
            <person name="Tao W."/>
        </authorList>
    </citation>
    <scope>NUCLEOTIDE SEQUENCE</scope>
    <source>
        <strain evidence="10">Chongqing</strain>
    </source>
</reference>
<dbReference type="PANTHER" id="PTHR14517">
    <property type="entry name" value="RIB43A-RELATED"/>
    <property type="match status" value="1"/>
</dbReference>
<keyword evidence="8" id="KW-0966">Cell projection</keyword>
<dbReference type="AlphaFoldDB" id="A0AAD5FHJ2"/>
<comment type="caution">
    <text evidence="10">The sequence shown here is derived from an EMBL/GenBank/DDBJ whole genome shotgun (WGS) entry which is preliminary data.</text>
</comment>
<evidence type="ECO:0000256" key="8">
    <source>
        <dbReference type="ARBA" id="ARBA00023273"/>
    </source>
</evidence>